<dbReference type="Proteomes" id="UP000229315">
    <property type="component" value="Unassembled WGS sequence"/>
</dbReference>
<keyword evidence="1" id="KW-0812">Transmembrane</keyword>
<organism evidence="2 3">
    <name type="scientific">Candidatus Kaiserbacteria bacterium CG10_big_fil_rev_8_21_14_0_10_45_20</name>
    <dbReference type="NCBI Taxonomy" id="1974607"/>
    <lineage>
        <taxon>Bacteria</taxon>
        <taxon>Candidatus Kaiseribacteriota</taxon>
    </lineage>
</organism>
<gene>
    <name evidence="2" type="ORF">COU15_02650</name>
</gene>
<evidence type="ECO:0000256" key="1">
    <source>
        <dbReference type="SAM" id="Phobius"/>
    </source>
</evidence>
<proteinExistence type="predicted"/>
<comment type="caution">
    <text evidence="2">The sequence shown here is derived from an EMBL/GenBank/DDBJ whole genome shotgun (WGS) entry which is preliminary data.</text>
</comment>
<feature type="transmembrane region" description="Helical" evidence="1">
    <location>
        <begin position="41"/>
        <end position="58"/>
    </location>
</feature>
<reference evidence="3" key="1">
    <citation type="submission" date="2017-09" db="EMBL/GenBank/DDBJ databases">
        <title>Depth-based differentiation of microbial function through sediment-hosted aquifers and enrichment of novel symbionts in the deep terrestrial subsurface.</title>
        <authorList>
            <person name="Probst A.J."/>
            <person name="Ladd B."/>
            <person name="Jarett J.K."/>
            <person name="Geller-Mcgrath D.E."/>
            <person name="Sieber C.M.K."/>
            <person name="Emerson J.B."/>
            <person name="Anantharaman K."/>
            <person name="Thomas B.C."/>
            <person name="Malmstrom R."/>
            <person name="Stieglmeier M."/>
            <person name="Klingl A."/>
            <person name="Woyke T."/>
            <person name="Ryan C.M."/>
            <person name="Banfield J.F."/>
        </authorList>
    </citation>
    <scope>NUCLEOTIDE SEQUENCE [LARGE SCALE GENOMIC DNA]</scope>
</reference>
<evidence type="ECO:0000313" key="3">
    <source>
        <dbReference type="Proteomes" id="UP000229315"/>
    </source>
</evidence>
<protein>
    <recommendedName>
        <fullName evidence="4">DUF3311 domain-containing protein</fullName>
    </recommendedName>
</protein>
<sequence>MDTKTYYKVASSLFLIVGLAHLVRALYGWEAIVAGVIVPVWFSWVAAVVVLYLSYRGFTSKAVHKKK</sequence>
<keyword evidence="1" id="KW-1133">Transmembrane helix</keyword>
<dbReference type="EMBL" id="PFBH01000016">
    <property type="protein sequence ID" value="PIR85049.1"/>
    <property type="molecule type" value="Genomic_DNA"/>
</dbReference>
<evidence type="ECO:0008006" key="4">
    <source>
        <dbReference type="Google" id="ProtNLM"/>
    </source>
</evidence>
<keyword evidence="1" id="KW-0472">Membrane</keyword>
<accession>A0A2H0UF65</accession>
<evidence type="ECO:0000313" key="2">
    <source>
        <dbReference type="EMBL" id="PIR85049.1"/>
    </source>
</evidence>
<dbReference type="AlphaFoldDB" id="A0A2H0UF65"/>
<name>A0A2H0UF65_9BACT</name>